<dbReference type="InterPro" id="IPR036864">
    <property type="entry name" value="Zn2-C6_fun-type_DNA-bd_sf"/>
</dbReference>
<keyword evidence="3" id="KW-1185">Reference proteome</keyword>
<feature type="region of interest" description="Disordered" evidence="1">
    <location>
        <begin position="106"/>
        <end position="132"/>
    </location>
</feature>
<name>A0AA39YV32_9PEZI</name>
<evidence type="ECO:0000256" key="1">
    <source>
        <dbReference type="SAM" id="MobiDB-lite"/>
    </source>
</evidence>
<dbReference type="Gene3D" id="4.10.240.10">
    <property type="entry name" value="Zn(2)-C6 fungal-type DNA-binding domain"/>
    <property type="match status" value="1"/>
</dbReference>
<evidence type="ECO:0000313" key="3">
    <source>
        <dbReference type="Proteomes" id="UP001174997"/>
    </source>
</evidence>
<dbReference type="EMBL" id="JAULSY010000188">
    <property type="protein sequence ID" value="KAK0659173.1"/>
    <property type="molecule type" value="Genomic_DNA"/>
</dbReference>
<comment type="caution">
    <text evidence="2">The sequence shown here is derived from an EMBL/GenBank/DDBJ whole genome shotgun (WGS) entry which is preliminary data.</text>
</comment>
<feature type="region of interest" description="Disordered" evidence="1">
    <location>
        <begin position="1"/>
        <end position="71"/>
    </location>
</feature>
<organism evidence="2 3">
    <name type="scientific">Cercophora samala</name>
    <dbReference type="NCBI Taxonomy" id="330535"/>
    <lineage>
        <taxon>Eukaryota</taxon>
        <taxon>Fungi</taxon>
        <taxon>Dikarya</taxon>
        <taxon>Ascomycota</taxon>
        <taxon>Pezizomycotina</taxon>
        <taxon>Sordariomycetes</taxon>
        <taxon>Sordariomycetidae</taxon>
        <taxon>Sordariales</taxon>
        <taxon>Lasiosphaeriaceae</taxon>
        <taxon>Cercophora</taxon>
    </lineage>
</organism>
<sequence length="132" mass="14161">MSTSIAVPRTAPIAIAPKPPTSINTTTAAQTRFPPSRQGSIHNHHHFDSASYRSGFNSPDSGSVQSLNTPPCEACRARRSDCVMGEDAEEHCVACQYSGTDCSLVDGSSPLGMRKRKLNGIDSAEEGRSKRR</sequence>
<dbReference type="GO" id="GO:0000981">
    <property type="term" value="F:DNA-binding transcription factor activity, RNA polymerase II-specific"/>
    <property type="evidence" value="ECO:0007669"/>
    <property type="project" value="InterPro"/>
</dbReference>
<dbReference type="Proteomes" id="UP001174997">
    <property type="component" value="Unassembled WGS sequence"/>
</dbReference>
<reference evidence="2" key="1">
    <citation type="submission" date="2023-06" db="EMBL/GenBank/DDBJ databases">
        <title>Genome-scale phylogeny and comparative genomics of the fungal order Sordariales.</title>
        <authorList>
            <consortium name="Lawrence Berkeley National Laboratory"/>
            <person name="Hensen N."/>
            <person name="Bonometti L."/>
            <person name="Westerberg I."/>
            <person name="Brannstrom I.O."/>
            <person name="Guillou S."/>
            <person name="Cros-Aarteil S."/>
            <person name="Calhoun S."/>
            <person name="Haridas S."/>
            <person name="Kuo A."/>
            <person name="Mondo S."/>
            <person name="Pangilinan J."/>
            <person name="Riley R."/>
            <person name="Labutti K."/>
            <person name="Andreopoulos B."/>
            <person name="Lipzen A."/>
            <person name="Chen C."/>
            <person name="Yanf M."/>
            <person name="Daum C."/>
            <person name="Ng V."/>
            <person name="Clum A."/>
            <person name="Steindorff A."/>
            <person name="Ohm R."/>
            <person name="Martin F."/>
            <person name="Silar P."/>
            <person name="Natvig D."/>
            <person name="Lalanne C."/>
            <person name="Gautier V."/>
            <person name="Ament-Velasquez S.L."/>
            <person name="Kruys A."/>
            <person name="Hutchinson M.I."/>
            <person name="Powell A.J."/>
            <person name="Barry K."/>
            <person name="Miller A.N."/>
            <person name="Grigoriev I.V."/>
            <person name="Debuchy R."/>
            <person name="Gladieux P."/>
            <person name="Thoren M.H."/>
            <person name="Johannesson H."/>
        </authorList>
    </citation>
    <scope>NUCLEOTIDE SEQUENCE</scope>
    <source>
        <strain evidence="2">CBS 307.81</strain>
    </source>
</reference>
<proteinExistence type="predicted"/>
<dbReference type="SUPFAM" id="SSF57701">
    <property type="entry name" value="Zn2/Cys6 DNA-binding domain"/>
    <property type="match status" value="1"/>
</dbReference>
<gene>
    <name evidence="2" type="ORF">QBC41DRAFT_360416</name>
</gene>
<evidence type="ECO:0008006" key="4">
    <source>
        <dbReference type="Google" id="ProtNLM"/>
    </source>
</evidence>
<protein>
    <recommendedName>
        <fullName evidence="4">Zn(2)-C6 fungal-type domain-containing protein</fullName>
    </recommendedName>
</protein>
<dbReference type="GO" id="GO:0008270">
    <property type="term" value="F:zinc ion binding"/>
    <property type="evidence" value="ECO:0007669"/>
    <property type="project" value="InterPro"/>
</dbReference>
<accession>A0AA39YV32</accession>
<dbReference type="AlphaFoldDB" id="A0AA39YV32"/>
<feature type="compositionally biased region" description="Polar residues" evidence="1">
    <location>
        <begin position="51"/>
        <end position="69"/>
    </location>
</feature>
<evidence type="ECO:0000313" key="2">
    <source>
        <dbReference type="EMBL" id="KAK0659173.1"/>
    </source>
</evidence>